<proteinExistence type="inferred from homology"/>
<evidence type="ECO:0000256" key="2">
    <source>
        <dbReference type="ARBA" id="ARBA00022763"/>
    </source>
</evidence>
<dbReference type="NCBIfam" id="TIGR00567">
    <property type="entry name" value="3mg"/>
    <property type="match status" value="1"/>
</dbReference>
<dbReference type="Gene3D" id="3.10.300.10">
    <property type="entry name" value="Methylpurine-DNA glycosylase (MPG)"/>
    <property type="match status" value="2"/>
</dbReference>
<dbReference type="Pfam" id="PF02245">
    <property type="entry name" value="Pur_DNA_glyco"/>
    <property type="match status" value="1"/>
</dbReference>
<dbReference type="InterPro" id="IPR036995">
    <property type="entry name" value="MPG_sf"/>
</dbReference>
<name>K2NTR6_9LACT</name>
<dbReference type="CDD" id="cd00540">
    <property type="entry name" value="AAG"/>
    <property type="match status" value="1"/>
</dbReference>
<protein>
    <recommendedName>
        <fullName evidence="5">Putative 3-methyladenine DNA glycosylase</fullName>
        <ecNumber evidence="5">3.2.2.-</ecNumber>
    </recommendedName>
</protein>
<evidence type="ECO:0000256" key="1">
    <source>
        <dbReference type="ARBA" id="ARBA00009232"/>
    </source>
</evidence>
<dbReference type="GO" id="GO:0003677">
    <property type="term" value="F:DNA binding"/>
    <property type="evidence" value="ECO:0007669"/>
    <property type="project" value="InterPro"/>
</dbReference>
<evidence type="ECO:0000313" key="6">
    <source>
        <dbReference type="EMBL" id="EKF50953.1"/>
    </source>
</evidence>
<dbReference type="eggNOG" id="COG2094">
    <property type="taxonomic scope" value="Bacteria"/>
</dbReference>
<dbReference type="GO" id="GO:0006284">
    <property type="term" value="P:base-excision repair"/>
    <property type="evidence" value="ECO:0007669"/>
    <property type="project" value="InterPro"/>
</dbReference>
<evidence type="ECO:0000256" key="4">
    <source>
        <dbReference type="ARBA" id="ARBA00023204"/>
    </source>
</evidence>
<dbReference type="PANTHER" id="PTHR10429:SF0">
    <property type="entry name" value="DNA-3-METHYLADENINE GLYCOSYLASE"/>
    <property type="match status" value="1"/>
</dbReference>
<dbReference type="GO" id="GO:0003905">
    <property type="term" value="F:alkylbase DNA N-glycosylase activity"/>
    <property type="evidence" value="ECO:0007669"/>
    <property type="project" value="InterPro"/>
</dbReference>
<keyword evidence="4 5" id="KW-0234">DNA repair</keyword>
<organism evidence="6 7">
    <name type="scientific">Lactococcus garvieae DCC43</name>
    <dbReference type="NCBI Taxonomy" id="1231377"/>
    <lineage>
        <taxon>Bacteria</taxon>
        <taxon>Bacillati</taxon>
        <taxon>Bacillota</taxon>
        <taxon>Bacilli</taxon>
        <taxon>Lactobacillales</taxon>
        <taxon>Streptococcaceae</taxon>
        <taxon>Lactococcus</taxon>
    </lineage>
</organism>
<keyword evidence="3 5" id="KW-0378">Hydrolase</keyword>
<dbReference type="PATRIC" id="fig|1231377.3.peg.1654"/>
<dbReference type="PANTHER" id="PTHR10429">
    <property type="entry name" value="DNA-3-METHYLADENINE GLYCOSYLASE"/>
    <property type="match status" value="1"/>
</dbReference>
<dbReference type="HAMAP" id="MF_00527">
    <property type="entry name" value="3MGH"/>
    <property type="match status" value="1"/>
</dbReference>
<evidence type="ECO:0000256" key="3">
    <source>
        <dbReference type="ARBA" id="ARBA00022801"/>
    </source>
</evidence>
<dbReference type="InterPro" id="IPR003180">
    <property type="entry name" value="MPG"/>
</dbReference>
<dbReference type="EC" id="3.2.2.-" evidence="5"/>
<dbReference type="InterPro" id="IPR011034">
    <property type="entry name" value="Formyl_transferase-like_C_sf"/>
</dbReference>
<dbReference type="SUPFAM" id="SSF50486">
    <property type="entry name" value="FMT C-terminal domain-like"/>
    <property type="match status" value="1"/>
</dbReference>
<comment type="caution">
    <text evidence="6">The sequence shown here is derived from an EMBL/GenBank/DDBJ whole genome shotgun (WGS) entry which is preliminary data.</text>
</comment>
<dbReference type="EMBL" id="AMQS01000028">
    <property type="protein sequence ID" value="EKF50953.1"/>
    <property type="molecule type" value="Genomic_DNA"/>
</dbReference>
<comment type="similarity">
    <text evidence="1 5">Belongs to the DNA glycosylase MPG family.</text>
</comment>
<gene>
    <name evidence="6" type="ORF">C426_1675</name>
</gene>
<reference evidence="6 7" key="1">
    <citation type="journal article" date="2012" name="J. Bacteriol.">
        <title>Genome Sequence of the Bacteriocin-Producing Strain Lactococcus garvieae DCC43.</title>
        <authorList>
            <person name="Gabrielsen C."/>
            <person name="Brede D.A."/>
            <person name="Hernandez P.E."/>
            <person name="Nes I.F."/>
            <person name="Diep D.B."/>
        </authorList>
    </citation>
    <scope>NUCLEOTIDE SEQUENCE [LARGE SCALE GENOMIC DNA]</scope>
    <source>
        <strain evidence="6 7">DCC43</strain>
    </source>
</reference>
<accession>K2NTR6</accession>
<keyword evidence="2 5" id="KW-0227">DNA damage</keyword>
<dbReference type="AlphaFoldDB" id="K2NTR6"/>
<dbReference type="Proteomes" id="UP000006787">
    <property type="component" value="Unassembled WGS sequence"/>
</dbReference>
<keyword evidence="6" id="KW-0326">Glycosidase</keyword>
<sequence length="197" mass="22255">MENKNFLDTISKSTIETAKSLLGMRLLWKRDGETQILGNIVETEAYLGTLDSACHSFNGKRTPRNESMYLSSGHWYVYQIHGHFMLNLVTMGENEPEAVLIRAVQSHISTMDGSGPGKLTKAFGITKALDGQHFTDSTLTLETDKIPKEIVSRKRIGITCTDEWRDEPLGFYVKGNSQVSRISKKEILQDDLKTWKE</sequence>
<evidence type="ECO:0000313" key="7">
    <source>
        <dbReference type="Proteomes" id="UP000006787"/>
    </source>
</evidence>
<evidence type="ECO:0000256" key="5">
    <source>
        <dbReference type="HAMAP-Rule" id="MF_00527"/>
    </source>
</evidence>
<dbReference type="RefSeq" id="WP_003136181.1">
    <property type="nucleotide sequence ID" value="NZ_AMQS01000028.1"/>
</dbReference>